<dbReference type="Proteomes" id="UP000231134">
    <property type="component" value="Unassembled WGS sequence"/>
</dbReference>
<accession>A0A2M9A9E8</accession>
<evidence type="ECO:0000256" key="1">
    <source>
        <dbReference type="SAM" id="Coils"/>
    </source>
</evidence>
<keyword evidence="1" id="KW-0175">Coiled coil</keyword>
<dbReference type="EMBL" id="PGEX01000001">
    <property type="protein sequence ID" value="PJJ42361.1"/>
    <property type="molecule type" value="Genomic_DNA"/>
</dbReference>
<comment type="caution">
    <text evidence="2">The sequence shown here is derived from an EMBL/GenBank/DDBJ whole genome shotgun (WGS) entry which is preliminary data.</text>
</comment>
<evidence type="ECO:0000313" key="2">
    <source>
        <dbReference type="EMBL" id="PJJ42361.1"/>
    </source>
</evidence>
<feature type="coiled-coil region" evidence="1">
    <location>
        <begin position="21"/>
        <end position="51"/>
    </location>
</feature>
<organism evidence="2 3">
    <name type="scientific">Hallerella succinigenes</name>
    <dbReference type="NCBI Taxonomy" id="1896222"/>
    <lineage>
        <taxon>Bacteria</taxon>
        <taxon>Pseudomonadati</taxon>
        <taxon>Fibrobacterota</taxon>
        <taxon>Fibrobacteria</taxon>
        <taxon>Fibrobacterales</taxon>
        <taxon>Fibrobacteraceae</taxon>
        <taxon>Hallerella</taxon>
    </lineage>
</organism>
<reference evidence="2 3" key="1">
    <citation type="submission" date="2017-11" db="EMBL/GenBank/DDBJ databases">
        <title>Animal gut microbial communities from fecal samples from Wisconsin, USA.</title>
        <authorList>
            <person name="Neumann A."/>
        </authorList>
    </citation>
    <scope>NUCLEOTIDE SEQUENCE [LARGE SCALE GENOMIC DNA]</scope>
    <source>
        <strain evidence="2 3">UWS3</strain>
    </source>
</reference>
<protein>
    <submittedName>
        <fullName evidence="2">Uncharacterized protein</fullName>
    </submittedName>
</protein>
<evidence type="ECO:0000313" key="3">
    <source>
        <dbReference type="Proteomes" id="UP000231134"/>
    </source>
</evidence>
<dbReference type="AlphaFoldDB" id="A0A2M9A9E8"/>
<gene>
    <name evidence="2" type="ORF">BGX16_2387</name>
</gene>
<dbReference type="RefSeq" id="WP_157798023.1">
    <property type="nucleotide sequence ID" value="NZ_PGEX01000001.1"/>
</dbReference>
<proteinExistence type="predicted"/>
<keyword evidence="3" id="KW-1185">Reference proteome</keyword>
<sequence length="52" mass="6354">MTESEKDAFIVQLRCEVTMYRDAYRSTLRMLELANKELRNLRELRDMKEKTK</sequence>
<name>A0A2M9A9E8_9BACT</name>